<evidence type="ECO:0000313" key="8">
    <source>
        <dbReference type="Proteomes" id="UP000224303"/>
    </source>
</evidence>
<evidence type="ECO:0000313" key="7">
    <source>
        <dbReference type="Proteomes" id="UP000070452"/>
    </source>
</evidence>
<evidence type="ECO:0000313" key="2">
    <source>
        <dbReference type="EMBL" id="KWX18292.1"/>
    </source>
</evidence>
<evidence type="ECO:0000313" key="4">
    <source>
        <dbReference type="EMBL" id="PHL21096.1"/>
    </source>
</evidence>
<name>A0A132P8J8_ENTFC</name>
<comment type="caution">
    <text evidence="2">The sequence shown here is derived from an EMBL/GenBank/DDBJ whole genome shotgun (WGS) entry which is preliminary data.</text>
</comment>
<gene>
    <name evidence="2" type="ORF">AWT83_07350</name>
    <name evidence="4" type="ORF">CQR37_10410</name>
    <name evidence="6" type="ORF">CYQ77_02635</name>
    <name evidence="5" type="ORF">EB12_00081</name>
    <name evidence="3" type="ORF">P6Z85_07130</name>
</gene>
<organism evidence="2 7">
    <name type="scientific">Enterococcus faecium</name>
    <name type="common">Streptococcus faecium</name>
    <dbReference type="NCBI Taxonomy" id="1352"/>
    <lineage>
        <taxon>Bacteria</taxon>
        <taxon>Bacillati</taxon>
        <taxon>Bacillota</taxon>
        <taxon>Bacilli</taxon>
        <taxon>Lactobacillales</taxon>
        <taxon>Enterococcaceae</taxon>
        <taxon>Enterococcus</taxon>
    </lineage>
</organism>
<evidence type="ECO:0000313" key="10">
    <source>
        <dbReference type="Proteomes" id="UP000289562"/>
    </source>
</evidence>
<dbReference type="InterPro" id="IPR010434">
    <property type="entry name" value="DUF1033"/>
</dbReference>
<evidence type="ECO:0000313" key="3">
    <source>
        <dbReference type="EMBL" id="MDT2369932.1"/>
    </source>
</evidence>
<reference evidence="4 8" key="3">
    <citation type="submission" date="2017-10" db="EMBL/GenBank/DDBJ databases">
        <title>Draft genomes of the Enterococcus faecium isolated from human feces before and after Helicobacter pylori eradication therapy.</title>
        <authorList>
            <person name="Prianichniikov N.A."/>
            <person name="Glushchenko O.E."/>
            <person name="Malakhova M.V."/>
        </authorList>
    </citation>
    <scope>NUCLEOTIDE SEQUENCE [LARGE SCALE GENOMIC DNA]</scope>
    <source>
        <strain evidence="4 8">Hp_5-7</strain>
    </source>
</reference>
<dbReference type="Pfam" id="PF06279">
    <property type="entry name" value="DUF1033"/>
    <property type="match status" value="1"/>
</dbReference>
<sequence length="125" mass="15108">MYQVITMFGDNEPWWFFEDWEEDIEAEETFESFEEARQAYEKQWNEIHQNYEYINAKSNFLSAFWNDGDERWCEECDDDLQQYKGLALLKNHQPITVESGKEFYETTNSSGKTKRCERPKQGAWC</sequence>
<dbReference type="Proteomes" id="UP000070452">
    <property type="component" value="Unassembled WGS sequence"/>
</dbReference>
<dbReference type="AlphaFoldDB" id="A0A132P8J8"/>
<feature type="region of interest" description="Disordered" evidence="1">
    <location>
        <begin position="106"/>
        <end position="125"/>
    </location>
</feature>
<feature type="compositionally biased region" description="Basic and acidic residues" evidence="1">
    <location>
        <begin position="114"/>
        <end position="125"/>
    </location>
</feature>
<evidence type="ECO:0000313" key="5">
    <source>
        <dbReference type="EMBL" id="RBS35520.1"/>
    </source>
</evidence>
<dbReference type="EMBL" id="LRHK01000001">
    <property type="protein sequence ID" value="KWX18292.1"/>
    <property type="molecule type" value="Genomic_DNA"/>
</dbReference>
<evidence type="ECO:0000256" key="1">
    <source>
        <dbReference type="SAM" id="MobiDB-lite"/>
    </source>
</evidence>
<dbReference type="EMBL" id="LEQJ01000001">
    <property type="protein sequence ID" value="RBS35520.1"/>
    <property type="molecule type" value="Genomic_DNA"/>
</dbReference>
<reference evidence="6 10" key="4">
    <citation type="submission" date="2017-12" db="EMBL/GenBank/DDBJ databases">
        <title>A pool of 800 enterococci isolated from chicken carcass rinse samples from New Zealand.</title>
        <authorList>
            <person name="Zhang J."/>
            <person name="Rogers L."/>
            <person name="Midwinter A."/>
            <person name="French N."/>
        </authorList>
    </citation>
    <scope>NUCLEOTIDE SEQUENCE [LARGE SCALE GENOMIC DNA]</scope>
    <source>
        <strain evidence="6 10">EN697</strain>
    </source>
</reference>
<dbReference type="RefSeq" id="WP_002291196.1">
    <property type="nucleotide sequence ID" value="NZ_AP022341.1"/>
</dbReference>
<dbReference type="PATRIC" id="fig|1352.805.peg.493"/>
<reference evidence="2 7" key="2">
    <citation type="submission" date="2016-01" db="EMBL/GenBank/DDBJ databases">
        <title>Molecular Mechanisms for transfer of large genomic segments between Enterococcus faecium strains.</title>
        <authorList>
            <person name="Garcia-Solache M.A."/>
            <person name="Lebreton F."/>
            <person name="Mclaughlin R.E."/>
            <person name="Whiteaker J.D."/>
            <person name="Gilmore M.S."/>
            <person name="Rice L.B."/>
        </authorList>
    </citation>
    <scope>NUCLEOTIDE SEQUENCE [LARGE SCALE GENOMIC DNA]</scope>
    <source>
        <strain evidence="2 7">D344RRF x C68</strain>
    </source>
</reference>
<protein>
    <submittedName>
        <fullName evidence="2">DNA-binding protein</fullName>
    </submittedName>
    <submittedName>
        <fullName evidence="4">DUF1033 domain-containing protein</fullName>
    </submittedName>
    <submittedName>
        <fullName evidence="3">DUF1033 family protein</fullName>
    </submittedName>
</protein>
<dbReference type="EMBL" id="PJVH01000005">
    <property type="protein sequence ID" value="RXU91007.1"/>
    <property type="molecule type" value="Genomic_DNA"/>
</dbReference>
<dbReference type="GO" id="GO:0003677">
    <property type="term" value="F:DNA binding"/>
    <property type="evidence" value="ECO:0007669"/>
    <property type="project" value="UniProtKB-KW"/>
</dbReference>
<accession>A0A132P8J8</accession>
<evidence type="ECO:0000313" key="9">
    <source>
        <dbReference type="Proteomes" id="UP000253144"/>
    </source>
</evidence>
<dbReference type="EMBL" id="JARPTX010000019">
    <property type="protein sequence ID" value="MDT2369932.1"/>
    <property type="molecule type" value="Genomic_DNA"/>
</dbReference>
<dbReference type="Proteomes" id="UP000253144">
    <property type="component" value="Unassembled WGS sequence"/>
</dbReference>
<proteinExistence type="predicted"/>
<dbReference type="EMBL" id="PCGC01000024">
    <property type="protein sequence ID" value="PHL21096.1"/>
    <property type="molecule type" value="Genomic_DNA"/>
</dbReference>
<reference evidence="3" key="5">
    <citation type="submission" date="2023-03" db="EMBL/GenBank/DDBJ databases">
        <authorList>
            <person name="Shen W."/>
            <person name="Cai J."/>
        </authorList>
    </citation>
    <scope>NUCLEOTIDE SEQUENCE</scope>
    <source>
        <strain evidence="3">B1010-2</strain>
    </source>
</reference>
<dbReference type="Proteomes" id="UP000289562">
    <property type="component" value="Unassembled WGS sequence"/>
</dbReference>
<reference evidence="5 9" key="1">
    <citation type="submission" date="2015-06" db="EMBL/GenBank/DDBJ databases">
        <title>The Genome Sequence of Enterococcus faecium 131EA1.</title>
        <authorList>
            <consortium name="The Broad Institute Genomics Platform"/>
            <consortium name="The Broad Institute Genome Sequencing Center for Infectious Disease"/>
            <person name="Earl A.M."/>
            <person name="Van Tyne D."/>
            <person name="Lebreton F."/>
            <person name="Saavedra J.T."/>
            <person name="Gilmore M.S."/>
            <person name="Manson Mcguire A."/>
            <person name="Clock S."/>
            <person name="Crupain M."/>
            <person name="Rangan U."/>
            <person name="Young S."/>
            <person name="Abouelleil A."/>
            <person name="Cao P."/>
            <person name="Chapman S.B."/>
            <person name="Griggs A."/>
            <person name="Priest M."/>
            <person name="Shea T."/>
            <person name="Wortman J."/>
            <person name="Nusbaum C."/>
            <person name="Birren B."/>
        </authorList>
    </citation>
    <scope>NUCLEOTIDE SEQUENCE [LARGE SCALE GENOMIC DNA]</scope>
    <source>
        <strain evidence="5 9">131EA1</strain>
    </source>
</reference>
<dbReference type="Proteomes" id="UP001260956">
    <property type="component" value="Unassembled WGS sequence"/>
</dbReference>
<keyword evidence="2" id="KW-0238">DNA-binding</keyword>
<evidence type="ECO:0000313" key="6">
    <source>
        <dbReference type="EMBL" id="RXU91007.1"/>
    </source>
</evidence>
<dbReference type="Proteomes" id="UP000224303">
    <property type="component" value="Unassembled WGS sequence"/>
</dbReference>